<keyword evidence="2" id="KW-1185">Reference proteome</keyword>
<dbReference type="Proteomes" id="UP001281761">
    <property type="component" value="Unassembled WGS sequence"/>
</dbReference>
<protein>
    <recommendedName>
        <fullName evidence="3">PASTA domain-containing protein</fullName>
    </recommendedName>
</protein>
<name>A0ABQ9WX56_9EUKA</name>
<sequence length="101" mass="11627">MKDETSEYCDVTVTALGIRQQLVFEPKKQFFQPVPLGFTTRARRLIRNVGYELTDVQCQPSGDSQMPVGTQEFGFVRSILVKDVRVQLLISPLRWRPPEDK</sequence>
<dbReference type="EMBL" id="JARBJD010000314">
    <property type="protein sequence ID" value="KAK2944102.1"/>
    <property type="molecule type" value="Genomic_DNA"/>
</dbReference>
<evidence type="ECO:0008006" key="3">
    <source>
        <dbReference type="Google" id="ProtNLM"/>
    </source>
</evidence>
<evidence type="ECO:0000313" key="1">
    <source>
        <dbReference type="EMBL" id="KAK2944102.1"/>
    </source>
</evidence>
<gene>
    <name evidence="1" type="ORF">BLNAU_20986</name>
</gene>
<accession>A0ABQ9WX56</accession>
<comment type="caution">
    <text evidence="1">The sequence shown here is derived from an EMBL/GenBank/DDBJ whole genome shotgun (WGS) entry which is preliminary data.</text>
</comment>
<proteinExistence type="predicted"/>
<evidence type="ECO:0000313" key="2">
    <source>
        <dbReference type="Proteomes" id="UP001281761"/>
    </source>
</evidence>
<organism evidence="1 2">
    <name type="scientific">Blattamonas nauphoetae</name>
    <dbReference type="NCBI Taxonomy" id="2049346"/>
    <lineage>
        <taxon>Eukaryota</taxon>
        <taxon>Metamonada</taxon>
        <taxon>Preaxostyla</taxon>
        <taxon>Oxymonadida</taxon>
        <taxon>Blattamonas</taxon>
    </lineage>
</organism>
<reference evidence="1 2" key="1">
    <citation type="journal article" date="2022" name="bioRxiv">
        <title>Genomics of Preaxostyla Flagellates Illuminates Evolutionary Transitions and the Path Towards Mitochondrial Loss.</title>
        <authorList>
            <person name="Novak L.V.F."/>
            <person name="Treitli S.C."/>
            <person name="Pyrih J."/>
            <person name="Halakuc P."/>
            <person name="Pipaliya S.V."/>
            <person name="Vacek V."/>
            <person name="Brzon O."/>
            <person name="Soukal P."/>
            <person name="Eme L."/>
            <person name="Dacks J.B."/>
            <person name="Karnkowska A."/>
            <person name="Elias M."/>
            <person name="Hampl V."/>
        </authorList>
    </citation>
    <scope>NUCLEOTIDE SEQUENCE [LARGE SCALE GENOMIC DNA]</scope>
    <source>
        <strain evidence="1">NAU3</strain>
        <tissue evidence="1">Gut</tissue>
    </source>
</reference>